<evidence type="ECO:0000256" key="7">
    <source>
        <dbReference type="ARBA" id="ARBA00023136"/>
    </source>
</evidence>
<dbReference type="PANTHER" id="PTHR24220:SF470">
    <property type="entry name" value="CELL DIVISION ATP-BINDING PROTEIN FTSE"/>
    <property type="match status" value="1"/>
</dbReference>
<dbReference type="RefSeq" id="WP_033499232.1">
    <property type="nucleotide sequence ID" value="NZ_JDUX01000001.1"/>
</dbReference>
<dbReference type="AlphaFoldDB" id="A0A087DM94"/>
<dbReference type="GO" id="GO:0005886">
    <property type="term" value="C:plasma membrane"/>
    <property type="evidence" value="ECO:0007669"/>
    <property type="project" value="UniProtKB-SubCell"/>
</dbReference>
<dbReference type="SMART" id="SM00382">
    <property type="entry name" value="AAA"/>
    <property type="match status" value="1"/>
</dbReference>
<evidence type="ECO:0000256" key="8">
    <source>
        <dbReference type="ARBA" id="ARBA00023306"/>
    </source>
</evidence>
<evidence type="ECO:0000256" key="5">
    <source>
        <dbReference type="ARBA" id="ARBA00022741"/>
    </source>
</evidence>
<organism evidence="14 15">
    <name type="scientific">Bifidobacterium adolescentis JCM 15918</name>
    <dbReference type="NCBI Taxonomy" id="1437612"/>
    <lineage>
        <taxon>Bacteria</taxon>
        <taxon>Bacillati</taxon>
        <taxon>Actinomycetota</taxon>
        <taxon>Actinomycetes</taxon>
        <taxon>Bifidobacteriales</taxon>
        <taxon>Bifidobacteriaceae</taxon>
        <taxon>Bifidobacterium</taxon>
    </lineage>
</organism>
<comment type="similarity">
    <text evidence="1 11">Belongs to the ABC transporter superfamily.</text>
</comment>
<dbReference type="FunFam" id="3.40.50.300:FF:000056">
    <property type="entry name" value="Cell division ATP-binding protein FtsE"/>
    <property type="match status" value="1"/>
</dbReference>
<dbReference type="Proteomes" id="UP000029091">
    <property type="component" value="Unassembled WGS sequence"/>
</dbReference>
<dbReference type="GO" id="GO:0005524">
    <property type="term" value="F:ATP binding"/>
    <property type="evidence" value="ECO:0007669"/>
    <property type="project" value="UniProtKB-UniRule"/>
</dbReference>
<evidence type="ECO:0000256" key="6">
    <source>
        <dbReference type="ARBA" id="ARBA00022840"/>
    </source>
</evidence>
<keyword evidence="4 11" id="KW-0132">Cell division</keyword>
<keyword evidence="5 11" id="KW-0547">Nucleotide-binding</keyword>
<dbReference type="PROSITE" id="PS00211">
    <property type="entry name" value="ABC_TRANSPORTER_1"/>
    <property type="match status" value="1"/>
</dbReference>
<feature type="compositionally biased region" description="Pro residues" evidence="12">
    <location>
        <begin position="376"/>
        <end position="400"/>
    </location>
</feature>
<dbReference type="NCBIfam" id="TIGR02673">
    <property type="entry name" value="FtsE"/>
    <property type="match status" value="1"/>
</dbReference>
<comment type="subcellular location">
    <subcellularLocation>
        <location evidence="11">Cell membrane</location>
        <topology evidence="11">Peripheral membrane protein</topology>
        <orientation evidence="11">Cytoplasmic side</orientation>
    </subcellularLocation>
</comment>
<comment type="subunit">
    <text evidence="10 11">Homodimer. Forms a membrane-associated complex with FtsX.</text>
</comment>
<dbReference type="InterPro" id="IPR005286">
    <property type="entry name" value="Cell_div_FtsE"/>
</dbReference>
<dbReference type="PANTHER" id="PTHR24220">
    <property type="entry name" value="IMPORT ATP-BINDING PROTEIN"/>
    <property type="match status" value="1"/>
</dbReference>
<dbReference type="InterPro" id="IPR003439">
    <property type="entry name" value="ABC_transporter-like_ATP-bd"/>
</dbReference>
<evidence type="ECO:0000256" key="11">
    <source>
        <dbReference type="RuleBase" id="RU365094"/>
    </source>
</evidence>
<dbReference type="GO" id="GO:0016887">
    <property type="term" value="F:ATP hydrolysis activity"/>
    <property type="evidence" value="ECO:0007669"/>
    <property type="project" value="InterPro"/>
</dbReference>
<dbReference type="PROSITE" id="PS50893">
    <property type="entry name" value="ABC_TRANSPORTER_2"/>
    <property type="match status" value="1"/>
</dbReference>
<dbReference type="Gene3D" id="3.40.50.300">
    <property type="entry name" value="P-loop containing nucleotide triphosphate hydrolases"/>
    <property type="match status" value="1"/>
</dbReference>
<sequence length="412" mass="44524">MALISLEHVSKVYPKGTRPALDDINLNIDRGDFVFLVGASGSGKTTLLSLLLREEEATDGEIRVAGNDLRRLSARQVPHYRRQIGFIFQDYKLLNNKTVWENVAFALEVIGTSRSTIKSLVPKVLQTVGLTGKENNYPHELSGGEAQRVAIARAYVNHPQILLADEPTGNLDPTTSLGIMEVLDAINRTGTTIVMATHNEEIVNSMRKRVVELHTGKIVRDEQQGSYDSALYFPDAEVESKSHQALGTSDPNAKYRRRNAIDSTNAPDDTVDVEGATRAETVVNAVDVVAAAVHDGQGNDGIARLAKSVHSGRTGRYGEAFASVETTLTWGKGLSLEQMADQEQAEQAERNEQAKTSAENDASETGADEASALSAPPAPPVPPTQTEPPTPPEPPVPPAPSDENPEDTKEHD</sequence>
<dbReference type="GO" id="GO:0051301">
    <property type="term" value="P:cell division"/>
    <property type="evidence" value="ECO:0007669"/>
    <property type="project" value="UniProtKB-UniRule"/>
</dbReference>
<keyword evidence="8 11" id="KW-0131">Cell cycle</keyword>
<dbReference type="InterPro" id="IPR015854">
    <property type="entry name" value="ABC_transpr_LolD-like"/>
</dbReference>
<gene>
    <name evidence="11" type="primary">ftsE</name>
    <name evidence="14" type="ORF">BSTER_0485</name>
</gene>
<keyword evidence="6 11" id="KW-0067">ATP-binding</keyword>
<dbReference type="InterPro" id="IPR003593">
    <property type="entry name" value="AAA+_ATPase"/>
</dbReference>
<evidence type="ECO:0000256" key="3">
    <source>
        <dbReference type="ARBA" id="ARBA00022475"/>
    </source>
</evidence>
<accession>A0A087DM94</accession>
<evidence type="ECO:0000256" key="9">
    <source>
        <dbReference type="ARBA" id="ARBA00054718"/>
    </source>
</evidence>
<evidence type="ECO:0000256" key="4">
    <source>
        <dbReference type="ARBA" id="ARBA00022618"/>
    </source>
</evidence>
<evidence type="ECO:0000256" key="10">
    <source>
        <dbReference type="ARBA" id="ARBA00063837"/>
    </source>
</evidence>
<protein>
    <recommendedName>
        <fullName evidence="2 11">Cell division ATP-binding protein FtsE</fullName>
    </recommendedName>
</protein>
<keyword evidence="14" id="KW-0378">Hydrolase</keyword>
<dbReference type="EMBL" id="JGZQ01000008">
    <property type="protein sequence ID" value="KFI96644.1"/>
    <property type="molecule type" value="Genomic_DNA"/>
</dbReference>
<evidence type="ECO:0000256" key="1">
    <source>
        <dbReference type="ARBA" id="ARBA00005417"/>
    </source>
</evidence>
<dbReference type="InterPro" id="IPR017871">
    <property type="entry name" value="ABC_transporter-like_CS"/>
</dbReference>
<feature type="region of interest" description="Disordered" evidence="12">
    <location>
        <begin position="340"/>
        <end position="412"/>
    </location>
</feature>
<dbReference type="SUPFAM" id="SSF52540">
    <property type="entry name" value="P-loop containing nucleoside triphosphate hydrolases"/>
    <property type="match status" value="1"/>
</dbReference>
<reference evidence="14 15" key="1">
    <citation type="submission" date="2014-03" db="EMBL/GenBank/DDBJ databases">
        <title>Genomics of Bifidobacteria.</title>
        <authorList>
            <person name="Ventura M."/>
            <person name="Milani C."/>
            <person name="Lugli G.A."/>
        </authorList>
    </citation>
    <scope>NUCLEOTIDE SEQUENCE [LARGE SCALE GENOMIC DNA]</scope>
    <source>
        <strain evidence="15">JCM 15918</strain>
    </source>
</reference>
<comment type="function">
    <text evidence="9">Part of the ABC transporter FtsEX involved in cellular division. Has ATPase activity.</text>
</comment>
<evidence type="ECO:0000313" key="15">
    <source>
        <dbReference type="Proteomes" id="UP000029091"/>
    </source>
</evidence>
<dbReference type="InterPro" id="IPR027417">
    <property type="entry name" value="P-loop_NTPase"/>
</dbReference>
<dbReference type="GO" id="GO:0022857">
    <property type="term" value="F:transmembrane transporter activity"/>
    <property type="evidence" value="ECO:0007669"/>
    <property type="project" value="TreeGrafter"/>
</dbReference>
<evidence type="ECO:0000256" key="2">
    <source>
        <dbReference type="ARBA" id="ARBA00020019"/>
    </source>
</evidence>
<evidence type="ECO:0000259" key="13">
    <source>
        <dbReference type="PROSITE" id="PS50893"/>
    </source>
</evidence>
<keyword evidence="3 11" id="KW-1003">Cell membrane</keyword>
<name>A0A087DM94_BIFAD</name>
<keyword evidence="7 11" id="KW-0472">Membrane</keyword>
<comment type="caution">
    <text evidence="14">The sequence shown here is derived from an EMBL/GenBank/DDBJ whole genome shotgun (WGS) entry which is preliminary data.</text>
</comment>
<proteinExistence type="inferred from homology"/>
<evidence type="ECO:0000256" key="12">
    <source>
        <dbReference type="SAM" id="MobiDB-lite"/>
    </source>
</evidence>
<evidence type="ECO:0000313" key="14">
    <source>
        <dbReference type="EMBL" id="KFI96644.1"/>
    </source>
</evidence>
<dbReference type="Pfam" id="PF00005">
    <property type="entry name" value="ABC_tran"/>
    <property type="match status" value="1"/>
</dbReference>
<feature type="domain" description="ABC transporter" evidence="13">
    <location>
        <begin position="4"/>
        <end position="240"/>
    </location>
</feature>